<accession>A0ABN7AUM0</accession>
<evidence type="ECO:0000313" key="3">
    <source>
        <dbReference type="Proteomes" id="UP001307889"/>
    </source>
</evidence>
<proteinExistence type="predicted"/>
<keyword evidence="1" id="KW-0812">Transmembrane</keyword>
<dbReference type="EMBL" id="AP028913">
    <property type="protein sequence ID" value="BES95009.1"/>
    <property type="molecule type" value="Genomic_DNA"/>
</dbReference>
<feature type="transmembrane region" description="Helical" evidence="1">
    <location>
        <begin position="29"/>
        <end position="49"/>
    </location>
</feature>
<protein>
    <submittedName>
        <fullName evidence="2">Uncharacterized protein</fullName>
    </submittedName>
</protein>
<dbReference type="Proteomes" id="UP001307889">
    <property type="component" value="Chromosome 5"/>
</dbReference>
<keyword evidence="3" id="KW-1185">Reference proteome</keyword>
<evidence type="ECO:0000313" key="2">
    <source>
        <dbReference type="EMBL" id="BES95009.1"/>
    </source>
</evidence>
<keyword evidence="1" id="KW-0472">Membrane</keyword>
<organism evidence="2 3">
    <name type="scientific">Nesidiocoris tenuis</name>
    <dbReference type="NCBI Taxonomy" id="355587"/>
    <lineage>
        <taxon>Eukaryota</taxon>
        <taxon>Metazoa</taxon>
        <taxon>Ecdysozoa</taxon>
        <taxon>Arthropoda</taxon>
        <taxon>Hexapoda</taxon>
        <taxon>Insecta</taxon>
        <taxon>Pterygota</taxon>
        <taxon>Neoptera</taxon>
        <taxon>Paraneoptera</taxon>
        <taxon>Hemiptera</taxon>
        <taxon>Heteroptera</taxon>
        <taxon>Panheteroptera</taxon>
        <taxon>Cimicomorpha</taxon>
        <taxon>Miridae</taxon>
        <taxon>Dicyphina</taxon>
        <taxon>Nesidiocoris</taxon>
    </lineage>
</organism>
<reference evidence="2 3" key="1">
    <citation type="submission" date="2023-09" db="EMBL/GenBank/DDBJ databases">
        <title>Nesidiocoris tenuis whole genome shotgun sequence.</title>
        <authorList>
            <person name="Shibata T."/>
            <person name="Shimoda M."/>
            <person name="Kobayashi T."/>
            <person name="Uehara T."/>
        </authorList>
    </citation>
    <scope>NUCLEOTIDE SEQUENCE [LARGE SCALE GENOMIC DNA]</scope>
    <source>
        <strain evidence="2 3">Japan</strain>
    </source>
</reference>
<sequence>MTSHYRYLLHDASTLNKGIYLMYLGYKNYILRPVMGIINVVTVLTAACYRPPRNSRGEDLAAAFTAYLNSLALTPCGGASSLFKAND</sequence>
<keyword evidence="1" id="KW-1133">Transmembrane helix</keyword>
<name>A0ABN7AUM0_9HEMI</name>
<evidence type="ECO:0000256" key="1">
    <source>
        <dbReference type="SAM" id="Phobius"/>
    </source>
</evidence>
<gene>
    <name evidence="2" type="ORF">NTJ_07819</name>
</gene>